<evidence type="ECO:0000313" key="1">
    <source>
        <dbReference type="EMBL" id="KKK72663.1"/>
    </source>
</evidence>
<protein>
    <submittedName>
        <fullName evidence="1">Uncharacterized protein</fullName>
    </submittedName>
</protein>
<organism evidence="1">
    <name type="scientific">marine sediment metagenome</name>
    <dbReference type="NCBI Taxonomy" id="412755"/>
    <lineage>
        <taxon>unclassified sequences</taxon>
        <taxon>metagenomes</taxon>
        <taxon>ecological metagenomes</taxon>
    </lineage>
</organism>
<accession>A0A0F8XUM2</accession>
<dbReference type="EMBL" id="LAZR01057148">
    <property type="protein sequence ID" value="KKK72663.1"/>
    <property type="molecule type" value="Genomic_DNA"/>
</dbReference>
<gene>
    <name evidence="1" type="ORF">LCGC14_2901640</name>
</gene>
<name>A0A0F8XUM2_9ZZZZ</name>
<sequence length="203" mass="23522">MIYLDTETCGLHGMIVLIQYAEDDGEIKLFDVWKEPVEKTLRLLEWFADNELCFFNAAFDWFHLYKLYTVWAELPGDWIPEDHIEEIAIVEEAARLSALCLKPKSCCDLMLLSKKGKFQSLMPRKNIKVRRVPNQLCMLLQEELEKRVSLDGIYFSKRKDPNAPQWSIRDNKNKEGEVDPAFKDVVLSFAPSGSLKVLAEHVL</sequence>
<proteinExistence type="predicted"/>
<comment type="caution">
    <text evidence="1">The sequence shown here is derived from an EMBL/GenBank/DDBJ whole genome shotgun (WGS) entry which is preliminary data.</text>
</comment>
<dbReference type="AlphaFoldDB" id="A0A0F8XUM2"/>
<dbReference type="SUPFAM" id="SSF53098">
    <property type="entry name" value="Ribonuclease H-like"/>
    <property type="match status" value="1"/>
</dbReference>
<dbReference type="InterPro" id="IPR012337">
    <property type="entry name" value="RNaseH-like_sf"/>
</dbReference>
<reference evidence="1" key="1">
    <citation type="journal article" date="2015" name="Nature">
        <title>Complex archaea that bridge the gap between prokaryotes and eukaryotes.</title>
        <authorList>
            <person name="Spang A."/>
            <person name="Saw J.H."/>
            <person name="Jorgensen S.L."/>
            <person name="Zaremba-Niedzwiedzka K."/>
            <person name="Martijn J."/>
            <person name="Lind A.E."/>
            <person name="van Eijk R."/>
            <person name="Schleper C."/>
            <person name="Guy L."/>
            <person name="Ettema T.J."/>
        </authorList>
    </citation>
    <scope>NUCLEOTIDE SEQUENCE</scope>
</reference>
<feature type="non-terminal residue" evidence="1">
    <location>
        <position position="203"/>
    </location>
</feature>